<dbReference type="InterPro" id="IPR036250">
    <property type="entry name" value="AcylCo_DH-like_C"/>
</dbReference>
<evidence type="ECO:0000256" key="5">
    <source>
        <dbReference type="ARBA" id="ARBA00023002"/>
    </source>
</evidence>
<evidence type="ECO:0000313" key="9">
    <source>
        <dbReference type="EMBL" id="AJC12425.1"/>
    </source>
</evidence>
<organism evidence="9 10">
    <name type="scientific">Berryella intestinalis</name>
    <dbReference type="NCBI Taxonomy" id="1531429"/>
    <lineage>
        <taxon>Bacteria</taxon>
        <taxon>Bacillati</taxon>
        <taxon>Actinomycetota</taxon>
        <taxon>Coriobacteriia</taxon>
        <taxon>Eggerthellales</taxon>
        <taxon>Eggerthellaceae</taxon>
        <taxon>Berryella</taxon>
    </lineage>
</organism>
<evidence type="ECO:0000259" key="8">
    <source>
        <dbReference type="Pfam" id="PF02770"/>
    </source>
</evidence>
<dbReference type="InterPro" id="IPR037069">
    <property type="entry name" value="AcylCoA_DH/ox_N_sf"/>
</dbReference>
<dbReference type="SUPFAM" id="SSF56645">
    <property type="entry name" value="Acyl-CoA dehydrogenase NM domain-like"/>
    <property type="match status" value="1"/>
</dbReference>
<dbReference type="EMBL" id="CP009302">
    <property type="protein sequence ID" value="AJC12425.1"/>
    <property type="molecule type" value="Genomic_DNA"/>
</dbReference>
<evidence type="ECO:0000313" key="10">
    <source>
        <dbReference type="Proteomes" id="UP000031121"/>
    </source>
</evidence>
<dbReference type="OrthoDB" id="3176804at2"/>
<keyword evidence="10" id="KW-1185">Reference proteome</keyword>
<dbReference type="Gene3D" id="1.10.540.10">
    <property type="entry name" value="Acyl-CoA dehydrogenase/oxidase, N-terminal domain"/>
    <property type="match status" value="1"/>
</dbReference>
<dbReference type="HOGENOM" id="CLU_018204_0_2_11"/>
<evidence type="ECO:0000256" key="1">
    <source>
        <dbReference type="ARBA" id="ARBA00001974"/>
    </source>
</evidence>
<comment type="similarity">
    <text evidence="2 6">Belongs to the acyl-CoA dehydrogenase family.</text>
</comment>
<reference evidence="9 10" key="2">
    <citation type="journal article" date="2015" name="Genome Announc.">
        <title>Complete Genome Sequence of Coriobacteriaceae Strain 68-1-3, a Novel Mucus-Degrading Isolate from the Swine Intestinal Tract.</title>
        <authorList>
            <person name="Looft T."/>
            <person name="Bayles D.O."/>
            <person name="Alt D.P."/>
            <person name="Stanton T.B."/>
        </authorList>
    </citation>
    <scope>NUCLEOTIDE SEQUENCE [LARGE SCALE GENOMIC DNA]</scope>
    <source>
        <strain evidence="9 10">68-1-3</strain>
    </source>
</reference>
<dbReference type="STRING" id="1531429.JI75_06885"/>
<proteinExistence type="inferred from homology"/>
<dbReference type="InterPro" id="IPR009075">
    <property type="entry name" value="AcylCo_DH/oxidase_C"/>
</dbReference>
<keyword evidence="5 6" id="KW-0560">Oxidoreductase</keyword>
<gene>
    <name evidence="9" type="ORF">JI75_06885</name>
</gene>
<evidence type="ECO:0000256" key="3">
    <source>
        <dbReference type="ARBA" id="ARBA00022630"/>
    </source>
</evidence>
<protein>
    <submittedName>
        <fullName evidence="9">Acyl-CoA dehydrogenase</fullName>
    </submittedName>
</protein>
<dbReference type="GO" id="GO:0050660">
    <property type="term" value="F:flavin adenine dinucleotide binding"/>
    <property type="evidence" value="ECO:0007669"/>
    <property type="project" value="InterPro"/>
</dbReference>
<dbReference type="PANTHER" id="PTHR48083">
    <property type="entry name" value="MEDIUM-CHAIN SPECIFIC ACYL-COA DEHYDROGENASE, MITOCHONDRIAL-RELATED"/>
    <property type="match status" value="1"/>
</dbReference>
<dbReference type="GO" id="GO:0003995">
    <property type="term" value="F:acyl-CoA dehydrogenase activity"/>
    <property type="evidence" value="ECO:0007669"/>
    <property type="project" value="TreeGrafter"/>
</dbReference>
<dbReference type="GO" id="GO:0005737">
    <property type="term" value="C:cytoplasm"/>
    <property type="evidence" value="ECO:0007669"/>
    <property type="project" value="TreeGrafter"/>
</dbReference>
<dbReference type="InterPro" id="IPR050741">
    <property type="entry name" value="Acyl-CoA_dehydrogenase"/>
</dbReference>
<dbReference type="GO" id="GO:0033539">
    <property type="term" value="P:fatty acid beta-oxidation using acyl-CoA dehydrogenase"/>
    <property type="evidence" value="ECO:0007669"/>
    <property type="project" value="TreeGrafter"/>
</dbReference>
<dbReference type="AlphaFoldDB" id="A0A0A8B4T5"/>
<name>A0A0A8B4T5_9ACTN</name>
<dbReference type="Gene3D" id="2.40.110.10">
    <property type="entry name" value="Butyryl-CoA Dehydrogenase, subunit A, domain 2"/>
    <property type="match status" value="1"/>
</dbReference>
<dbReference type="CDD" id="cd00567">
    <property type="entry name" value="ACAD"/>
    <property type="match status" value="1"/>
</dbReference>
<dbReference type="SUPFAM" id="SSF47203">
    <property type="entry name" value="Acyl-CoA dehydrogenase C-terminal domain-like"/>
    <property type="match status" value="1"/>
</dbReference>
<evidence type="ECO:0000256" key="4">
    <source>
        <dbReference type="ARBA" id="ARBA00022827"/>
    </source>
</evidence>
<comment type="cofactor">
    <cofactor evidence="1 6">
        <name>FAD</name>
        <dbReference type="ChEBI" id="CHEBI:57692"/>
    </cofactor>
</comment>
<evidence type="ECO:0000259" key="7">
    <source>
        <dbReference type="Pfam" id="PF00441"/>
    </source>
</evidence>
<evidence type="ECO:0000256" key="6">
    <source>
        <dbReference type="RuleBase" id="RU362125"/>
    </source>
</evidence>
<dbReference type="Pfam" id="PF02770">
    <property type="entry name" value="Acyl-CoA_dh_M"/>
    <property type="match status" value="1"/>
</dbReference>
<reference evidence="10" key="1">
    <citation type="submission" date="2014-08" db="EMBL/GenBank/DDBJ databases">
        <title>Coriobacteriaceae sp. complete genome.</title>
        <authorList>
            <person name="Looft T."/>
            <person name="Bayles D.O."/>
            <person name="Stanton T.B."/>
        </authorList>
    </citation>
    <scope>NUCLEOTIDE SEQUENCE [LARGE SCALE GENOMIC DNA]</scope>
    <source>
        <strain evidence="10">68-1-3</strain>
    </source>
</reference>
<sequence>MDYRLSDDQRQLRDVFSQMAERHFSPENVKQWCLGQGLPDEVVRDFVEVLFRSRNLRTQNYFKFFDLTSRCIILDELSYRAGTTLPFQHELFNLQLLEDFSTGELFEKHLDEYQRTARVMFATAISDMDSGSDTMAMETSVETVDGKIVLNGDKSYVFNGEYASSVLVAAIDKDNKTPSRYPHLTLWLIPSNLSGMRAYPIEKVGQAMIPLASMKFTNVELDPAWRLDVDRSKFQTLFRLLESGRLLICSTCVGLARAAMEDAVRASQRERFGRKVGDFQQIGQMLTDMEIKVESMKSLLYRAAAAIDNNESDRRLRVALAKRFIPRAATEVASDAMQILGGMGYTEMARVSRIWRDCRGNQIAEGTDQIMVRIAAPLIIEKYLASASE</sequence>
<evidence type="ECO:0000256" key="2">
    <source>
        <dbReference type="ARBA" id="ARBA00009347"/>
    </source>
</evidence>
<dbReference type="Pfam" id="PF00441">
    <property type="entry name" value="Acyl-CoA_dh_1"/>
    <property type="match status" value="1"/>
</dbReference>
<keyword evidence="3 6" id="KW-0285">Flavoprotein</keyword>
<dbReference type="InterPro" id="IPR006091">
    <property type="entry name" value="Acyl-CoA_Oxase/DH_mid-dom"/>
</dbReference>
<dbReference type="Gene3D" id="1.20.140.10">
    <property type="entry name" value="Butyryl-CoA Dehydrogenase, subunit A, domain 3"/>
    <property type="match status" value="1"/>
</dbReference>
<feature type="domain" description="Acyl-CoA dehydrogenase/oxidase C-terminal" evidence="7">
    <location>
        <begin position="240"/>
        <end position="376"/>
    </location>
</feature>
<accession>A0A0A8B4T5</accession>
<dbReference type="PANTHER" id="PTHR48083:SF2">
    <property type="entry name" value="MEDIUM-CHAIN SPECIFIC ACYL-COA DEHYDROGENASE, MITOCHONDRIAL"/>
    <property type="match status" value="1"/>
</dbReference>
<feature type="domain" description="Acyl-CoA oxidase/dehydrogenase middle" evidence="8">
    <location>
        <begin position="122"/>
        <end position="219"/>
    </location>
</feature>
<keyword evidence="4 6" id="KW-0274">FAD</keyword>
<dbReference type="Proteomes" id="UP000031121">
    <property type="component" value="Chromosome"/>
</dbReference>
<dbReference type="KEGG" id="cbac:JI75_06885"/>
<dbReference type="InterPro" id="IPR046373">
    <property type="entry name" value="Acyl-CoA_Oxase/DH_mid-dom_sf"/>
</dbReference>
<dbReference type="InterPro" id="IPR009100">
    <property type="entry name" value="AcylCoA_DH/oxidase_NM_dom_sf"/>
</dbReference>